<organism evidence="2 3">
    <name type="scientific">Bacillus altitudinis</name>
    <dbReference type="NCBI Taxonomy" id="293387"/>
    <lineage>
        <taxon>Bacteria</taxon>
        <taxon>Bacillati</taxon>
        <taxon>Bacillota</taxon>
        <taxon>Bacilli</taxon>
        <taxon>Bacillales</taxon>
        <taxon>Bacillaceae</taxon>
        <taxon>Bacillus</taxon>
    </lineage>
</organism>
<name>A0ABV1S1K1_BACAB</name>
<proteinExistence type="predicted"/>
<keyword evidence="3" id="KW-1185">Reference proteome</keyword>
<feature type="domain" description="PRTase-CE" evidence="1">
    <location>
        <begin position="31"/>
        <end position="271"/>
    </location>
</feature>
<dbReference type="RefSeq" id="WP_076821038.1">
    <property type="nucleotide sequence ID" value="NZ_FTPN01000001.1"/>
</dbReference>
<dbReference type="InterPro" id="IPR056920">
    <property type="entry name" value="PRTase-CE"/>
</dbReference>
<accession>A0ABV1S1K1</accession>
<comment type="caution">
    <text evidence="2">The sequence shown here is derived from an EMBL/GenBank/DDBJ whole genome shotgun (WGS) entry which is preliminary data.</text>
</comment>
<evidence type="ECO:0000313" key="3">
    <source>
        <dbReference type="Proteomes" id="UP001467674"/>
    </source>
</evidence>
<dbReference type="EMBL" id="JBEOME010000001">
    <property type="protein sequence ID" value="MER3120412.1"/>
    <property type="molecule type" value="Genomic_DNA"/>
</dbReference>
<dbReference type="Pfam" id="PF24390">
    <property type="entry name" value="PRTase-CE"/>
    <property type="match status" value="1"/>
</dbReference>
<sequence length="288" mass="33812">MDETIKGYLTQVESEFGHEMYYKDIKLKHNHWIKNVNLKNDRDILNKLFYNLRFFSKLEIKGVLCEEIKRLKSLHNNLEQAAILPLSPVDGRYSGSNELISLIKEIDVEEQMNRGRLLPFRDSILNDLKYTKDIETLIFVDDIAGTGGTLEKFVKCHSKSLEGKKVIFIFLTATRAALDKFSAIQEKYKEIDFEFIHYHELKKVSSINILSKEEYKRLFDIEEDLWGKGNNNILGFKQSELLVLFSHNIPNNTISNFWHPSEEKWKRLFTRITAPNRKMQNYSNAGKR</sequence>
<gene>
    <name evidence="2" type="ORF">ABQG71_04330</name>
</gene>
<evidence type="ECO:0000313" key="2">
    <source>
        <dbReference type="EMBL" id="MER3120412.1"/>
    </source>
</evidence>
<evidence type="ECO:0000259" key="1">
    <source>
        <dbReference type="Pfam" id="PF24390"/>
    </source>
</evidence>
<reference evidence="2 3" key="1">
    <citation type="submission" date="2024-06" db="EMBL/GenBank/DDBJ databases">
        <title>Construction of an artificial bacterial consortium using nitrogen cycle bacteria from Cuatro Cienegas Basin and a mangrove forest.</title>
        <authorList>
            <person name="Aguilera-Najera D."/>
            <person name="Marquez-Cianci L."/>
            <person name="Martinez-Perez E."/>
            <person name="Rosas-Barrera M."/>
            <person name="Rodriguez-Cruz U.E."/>
            <person name="Tapia-Lopez R."/>
            <person name="Eguiarte L.E."/>
            <person name="Souza-Saldivar V."/>
        </authorList>
    </citation>
    <scope>NUCLEOTIDE SEQUENCE [LARGE SCALE GENOMIC DNA]</scope>
    <source>
        <strain evidence="2 3">S14-15</strain>
    </source>
</reference>
<dbReference type="Proteomes" id="UP001467674">
    <property type="component" value="Unassembled WGS sequence"/>
</dbReference>
<protein>
    <recommendedName>
        <fullName evidence="1">PRTase-CE domain-containing protein</fullName>
    </recommendedName>
</protein>